<dbReference type="Gene3D" id="2.20.70.10">
    <property type="match status" value="1"/>
</dbReference>
<organism evidence="5 6">
    <name type="scientific">Triparma columacea</name>
    <dbReference type="NCBI Taxonomy" id="722753"/>
    <lineage>
        <taxon>Eukaryota</taxon>
        <taxon>Sar</taxon>
        <taxon>Stramenopiles</taxon>
        <taxon>Ochrophyta</taxon>
        <taxon>Bolidophyceae</taxon>
        <taxon>Parmales</taxon>
        <taxon>Triparmaceae</taxon>
        <taxon>Triparma</taxon>
    </lineage>
</organism>
<feature type="compositionally biased region" description="Polar residues" evidence="1">
    <location>
        <begin position="740"/>
        <end position="749"/>
    </location>
</feature>
<feature type="chain" id="PRO_5040983578" description="WW domain-containing protein" evidence="3">
    <location>
        <begin position="22"/>
        <end position="863"/>
    </location>
</feature>
<dbReference type="Pfam" id="PF00397">
    <property type="entry name" value="WW"/>
    <property type="match status" value="1"/>
</dbReference>
<evidence type="ECO:0000256" key="3">
    <source>
        <dbReference type="SAM" id="SignalP"/>
    </source>
</evidence>
<dbReference type="PROSITE" id="PS01159">
    <property type="entry name" value="WW_DOMAIN_1"/>
    <property type="match status" value="1"/>
</dbReference>
<dbReference type="Proteomes" id="UP001165065">
    <property type="component" value="Unassembled WGS sequence"/>
</dbReference>
<keyword evidence="3" id="KW-0732">Signal</keyword>
<dbReference type="SUPFAM" id="SSF51045">
    <property type="entry name" value="WW domain"/>
    <property type="match status" value="1"/>
</dbReference>
<accession>A0A9W7GCL7</accession>
<dbReference type="InterPro" id="IPR001202">
    <property type="entry name" value="WW_dom"/>
</dbReference>
<reference evidence="6" key="1">
    <citation type="journal article" date="2023" name="Commun. Biol.">
        <title>Genome analysis of Parmales, the sister group of diatoms, reveals the evolutionary specialization of diatoms from phago-mixotrophs to photoautotrophs.</title>
        <authorList>
            <person name="Ban H."/>
            <person name="Sato S."/>
            <person name="Yoshikawa S."/>
            <person name="Yamada K."/>
            <person name="Nakamura Y."/>
            <person name="Ichinomiya M."/>
            <person name="Sato N."/>
            <person name="Blanc-Mathieu R."/>
            <person name="Endo H."/>
            <person name="Kuwata A."/>
            <person name="Ogata H."/>
        </authorList>
    </citation>
    <scope>NUCLEOTIDE SEQUENCE [LARGE SCALE GENOMIC DNA]</scope>
</reference>
<evidence type="ECO:0000259" key="4">
    <source>
        <dbReference type="PROSITE" id="PS50020"/>
    </source>
</evidence>
<dbReference type="AlphaFoldDB" id="A0A9W7GCL7"/>
<keyword evidence="2" id="KW-1133">Transmembrane helix</keyword>
<keyword evidence="2" id="KW-0812">Transmembrane</keyword>
<feature type="region of interest" description="Disordered" evidence="1">
    <location>
        <begin position="796"/>
        <end position="863"/>
    </location>
</feature>
<feature type="region of interest" description="Disordered" evidence="1">
    <location>
        <begin position="740"/>
        <end position="780"/>
    </location>
</feature>
<dbReference type="PROSITE" id="PS50020">
    <property type="entry name" value="WW_DOMAIN_2"/>
    <property type="match status" value="1"/>
</dbReference>
<sequence>MICYISAVLLLLLTLLLTASSSVVYTHSTQGNSFDIGDCAGSFKGPETGTPQQIECQVNERILDPWQEVIDGALLHESNTGRTTELMCRHQRGICKAVRAYQTDNSPACDEHYGNCQSALKHLQKMMFDGGDVSSVCNNFALKSVRAFFHDYMSTEIEGSLLFENDIEMNIGLCRYTQYVNLLADQTGCDAGSIIAMSGELGFLACGVELWKLDSDVKPGVTLNRGFACKDNVNGNLSEEATKERKEQFHDVLVSANSTAMETFWYTINKHSHCPKSGPCTDGEAEYAGEATAAAHSIGRVTCPVTSHHAPHTPDPTIRTGYFHKPRDAEGGTPEEKFREGVQKIRDTQCADDDSESKPTGGVRKSTDKWPLLDEETNLNDAGGLCGMPTQFLNTMRVGGLHRIPRFMSITEHQTATGERIGYSEHQTCDKTMQMYIPYEILYTLPDTPVPSSPGLDDFLAIAFDGVGTIDSAWDSCTFGCNIPLMEGRQCGGEGLDTWTFLKQGETHSPTPVPEGGEETDPEGTTASPTDSPTSFDRIVIVTVDDTGTKFLLDGKEGDFMVKKGEKILFDATDVSVRAGYHQFRVRQTGKYASPGGVVRTGDQTKGETLEWVVGAGVESGSTEFICRNHAGMGALFEVEDVLRPATEGPTAAPSQSSSNEHSVEDPDLHHQGYKSHYNCYETPGDYDRCLPLYIAAGIFILGMMGCLLAFCLRRRERNREIERSKMTMSGREIEMGRTSAFQGVNPMQDNKGEGKGQGRGRRTSSLSVEGDDEEEDGNHFFDRMIDEKVRVKEKTQARKVNEEEGAKEGIKKGMKEKPLKPPPTGARKRGPSVWEQFYDEESGHNYYVNSENGESSWDLPTR</sequence>
<evidence type="ECO:0000313" key="5">
    <source>
        <dbReference type="EMBL" id="GMI40056.1"/>
    </source>
</evidence>
<comment type="caution">
    <text evidence="5">The sequence shown here is derived from an EMBL/GenBank/DDBJ whole genome shotgun (WGS) entry which is preliminary data.</text>
</comment>
<keyword evidence="2" id="KW-0472">Membrane</keyword>
<gene>
    <name evidence="5" type="ORF">TrCOL_g13370</name>
</gene>
<dbReference type="EMBL" id="BRYA01001171">
    <property type="protein sequence ID" value="GMI40056.1"/>
    <property type="molecule type" value="Genomic_DNA"/>
</dbReference>
<feature type="transmembrane region" description="Helical" evidence="2">
    <location>
        <begin position="691"/>
        <end position="713"/>
    </location>
</feature>
<feature type="signal peptide" evidence="3">
    <location>
        <begin position="1"/>
        <end position="21"/>
    </location>
</feature>
<feature type="domain" description="WW" evidence="4">
    <location>
        <begin position="829"/>
        <end position="863"/>
    </location>
</feature>
<dbReference type="CDD" id="cd00201">
    <property type="entry name" value="WW"/>
    <property type="match status" value="1"/>
</dbReference>
<feature type="region of interest" description="Disordered" evidence="1">
    <location>
        <begin position="305"/>
        <end position="369"/>
    </location>
</feature>
<evidence type="ECO:0000313" key="6">
    <source>
        <dbReference type="Proteomes" id="UP001165065"/>
    </source>
</evidence>
<feature type="region of interest" description="Disordered" evidence="1">
    <location>
        <begin position="504"/>
        <end position="534"/>
    </location>
</feature>
<feature type="compositionally biased region" description="Basic and acidic residues" evidence="1">
    <location>
        <begin position="325"/>
        <end position="349"/>
    </location>
</feature>
<protein>
    <recommendedName>
        <fullName evidence="4">WW domain-containing protein</fullName>
    </recommendedName>
</protein>
<dbReference type="InterPro" id="IPR036020">
    <property type="entry name" value="WW_dom_sf"/>
</dbReference>
<name>A0A9W7GCL7_9STRA</name>
<dbReference type="OrthoDB" id="206968at2759"/>
<feature type="region of interest" description="Disordered" evidence="1">
    <location>
        <begin position="647"/>
        <end position="669"/>
    </location>
</feature>
<evidence type="ECO:0000256" key="1">
    <source>
        <dbReference type="SAM" id="MobiDB-lite"/>
    </source>
</evidence>
<dbReference type="SMART" id="SM00456">
    <property type="entry name" value="WW"/>
    <property type="match status" value="1"/>
</dbReference>
<proteinExistence type="predicted"/>
<keyword evidence="6" id="KW-1185">Reference proteome</keyword>
<feature type="compositionally biased region" description="Basic and acidic residues" evidence="1">
    <location>
        <begin position="796"/>
        <end position="820"/>
    </location>
</feature>
<evidence type="ECO:0000256" key="2">
    <source>
        <dbReference type="SAM" id="Phobius"/>
    </source>
</evidence>